<keyword evidence="4" id="KW-1185">Reference proteome</keyword>
<dbReference type="GO" id="GO:0003746">
    <property type="term" value="F:translation elongation factor activity"/>
    <property type="evidence" value="ECO:0007669"/>
    <property type="project" value="UniProtKB-KW"/>
</dbReference>
<dbReference type="RefSeq" id="WP_105983221.1">
    <property type="nucleotide sequence ID" value="NZ_MQUC01000003.1"/>
</dbReference>
<dbReference type="SUPFAM" id="SSF54534">
    <property type="entry name" value="FKBP-like"/>
    <property type="match status" value="1"/>
</dbReference>
<feature type="domain" description="Transcription elongation factor GreA/GreB C-terminal" evidence="2">
    <location>
        <begin position="91"/>
        <end position="166"/>
    </location>
</feature>
<dbReference type="AlphaFoldDB" id="A0A2S9WVK3"/>
<dbReference type="InterPro" id="IPR001437">
    <property type="entry name" value="Tscrpt_elong_fac_GreA/B_C"/>
</dbReference>
<keyword evidence="3" id="KW-0648">Protein biosynthesis</keyword>
<comment type="caution">
    <text evidence="3">The sequence shown here is derived from an EMBL/GenBank/DDBJ whole genome shotgun (WGS) entry which is preliminary data.</text>
</comment>
<evidence type="ECO:0000256" key="1">
    <source>
        <dbReference type="SAM" id="Coils"/>
    </source>
</evidence>
<dbReference type="GO" id="GO:0006354">
    <property type="term" value="P:DNA-templated transcription elongation"/>
    <property type="evidence" value="ECO:0007669"/>
    <property type="project" value="TreeGrafter"/>
</dbReference>
<name>A0A2S9WVK3_9FLAO</name>
<dbReference type="Proteomes" id="UP000239532">
    <property type="component" value="Unassembled WGS sequence"/>
</dbReference>
<sequence>MSRGFVKEGDQEEPVVIPPRAILPDGVINYVTPYGHQQLLNKLEALENELGTLSNENETDLRRSQTLIHGKIKLLKERIASARILKPEDQAQDEVRFGATVKFKNTSGNAVQTIHITGVDEADVSQGKIAFTTPIARALAGAQEGQEVDFKLGNEVRKLKVLEINY</sequence>
<dbReference type="PANTHER" id="PTHR30437">
    <property type="entry name" value="TRANSCRIPTION ELONGATION FACTOR GREA"/>
    <property type="match status" value="1"/>
</dbReference>
<evidence type="ECO:0000313" key="4">
    <source>
        <dbReference type="Proteomes" id="UP000239532"/>
    </source>
</evidence>
<dbReference type="Pfam" id="PF01272">
    <property type="entry name" value="GreA_GreB"/>
    <property type="match status" value="1"/>
</dbReference>
<dbReference type="InterPro" id="IPR036953">
    <property type="entry name" value="GreA/GreB_C_sf"/>
</dbReference>
<reference evidence="3 4" key="1">
    <citation type="submission" date="2016-11" db="EMBL/GenBank/DDBJ databases">
        <title>Trade-off between light-utilization and light-protection in marine flavobacteria.</title>
        <authorList>
            <person name="Kumagai Y."/>
        </authorList>
    </citation>
    <scope>NUCLEOTIDE SEQUENCE [LARGE SCALE GENOMIC DNA]</scope>
    <source>
        <strain evidence="3 4">JCM 17109</strain>
    </source>
</reference>
<dbReference type="OrthoDB" id="1094048at2"/>
<protein>
    <submittedName>
        <fullName evidence="3">Transcription elongation factor GreA</fullName>
    </submittedName>
</protein>
<gene>
    <name evidence="3" type="ORF">BST86_10540</name>
</gene>
<dbReference type="PANTHER" id="PTHR30437:SF4">
    <property type="entry name" value="TRANSCRIPTION ELONGATION FACTOR GREA"/>
    <property type="match status" value="1"/>
</dbReference>
<dbReference type="GO" id="GO:0003677">
    <property type="term" value="F:DNA binding"/>
    <property type="evidence" value="ECO:0007669"/>
    <property type="project" value="InterPro"/>
</dbReference>
<dbReference type="Gene3D" id="3.10.50.30">
    <property type="entry name" value="Transcription elongation factor, GreA/GreB, C-terminal domain"/>
    <property type="match status" value="1"/>
</dbReference>
<proteinExistence type="predicted"/>
<dbReference type="GO" id="GO:0070063">
    <property type="term" value="F:RNA polymerase binding"/>
    <property type="evidence" value="ECO:0007669"/>
    <property type="project" value="InterPro"/>
</dbReference>
<accession>A0A2S9WVK3</accession>
<evidence type="ECO:0000313" key="3">
    <source>
        <dbReference type="EMBL" id="PRP67499.1"/>
    </source>
</evidence>
<feature type="coiled-coil region" evidence="1">
    <location>
        <begin position="36"/>
        <end position="63"/>
    </location>
</feature>
<dbReference type="GO" id="GO:0032784">
    <property type="term" value="P:regulation of DNA-templated transcription elongation"/>
    <property type="evidence" value="ECO:0007669"/>
    <property type="project" value="InterPro"/>
</dbReference>
<dbReference type="InterPro" id="IPR023459">
    <property type="entry name" value="Tscrpt_elong_fac_GreA/B_fam"/>
</dbReference>
<keyword evidence="3" id="KW-0251">Elongation factor</keyword>
<organism evidence="3 4">
    <name type="scientific">Nonlabens agnitus</name>
    <dbReference type="NCBI Taxonomy" id="870484"/>
    <lineage>
        <taxon>Bacteria</taxon>
        <taxon>Pseudomonadati</taxon>
        <taxon>Bacteroidota</taxon>
        <taxon>Flavobacteriia</taxon>
        <taxon>Flavobacteriales</taxon>
        <taxon>Flavobacteriaceae</taxon>
        <taxon>Nonlabens</taxon>
    </lineage>
</organism>
<dbReference type="EMBL" id="MQUC01000003">
    <property type="protein sequence ID" value="PRP67499.1"/>
    <property type="molecule type" value="Genomic_DNA"/>
</dbReference>
<keyword evidence="1" id="KW-0175">Coiled coil</keyword>
<evidence type="ECO:0000259" key="2">
    <source>
        <dbReference type="Pfam" id="PF01272"/>
    </source>
</evidence>